<gene>
    <name evidence="11" type="ORF">ADEAN_000007300</name>
</gene>
<dbReference type="SUPFAM" id="SSF103506">
    <property type="entry name" value="Mitochondrial carrier"/>
    <property type="match status" value="1"/>
</dbReference>
<evidence type="ECO:0000313" key="11">
    <source>
        <dbReference type="EMBL" id="CAD2212661.1"/>
    </source>
</evidence>
<comment type="subcellular location">
    <subcellularLocation>
        <location evidence="1">Mitochondrion membrane</location>
        <topology evidence="1">Multi-pass membrane protein</topology>
    </subcellularLocation>
</comment>
<comment type="similarity">
    <text evidence="2 10">Belongs to the mitochondrial carrier (TC 2.A.29) family.</text>
</comment>
<evidence type="ECO:0000256" key="8">
    <source>
        <dbReference type="ARBA" id="ARBA00023136"/>
    </source>
</evidence>
<evidence type="ECO:0000313" key="12">
    <source>
        <dbReference type="Proteomes" id="UP000515908"/>
    </source>
</evidence>
<dbReference type="EMBL" id="LR877145">
    <property type="protein sequence ID" value="CAD2212661.1"/>
    <property type="molecule type" value="Genomic_DNA"/>
</dbReference>
<evidence type="ECO:0000256" key="2">
    <source>
        <dbReference type="ARBA" id="ARBA00006375"/>
    </source>
</evidence>
<keyword evidence="12" id="KW-1185">Reference proteome</keyword>
<keyword evidence="6" id="KW-1133">Transmembrane helix</keyword>
<dbReference type="InterPro" id="IPR018108">
    <property type="entry name" value="MCP_transmembrane"/>
</dbReference>
<dbReference type="GO" id="GO:0000064">
    <property type="term" value="F:L-ornithine transmembrane transporter activity"/>
    <property type="evidence" value="ECO:0007669"/>
    <property type="project" value="TreeGrafter"/>
</dbReference>
<organism evidence="11 12">
    <name type="scientific">Angomonas deanei</name>
    <dbReference type="NCBI Taxonomy" id="59799"/>
    <lineage>
        <taxon>Eukaryota</taxon>
        <taxon>Discoba</taxon>
        <taxon>Euglenozoa</taxon>
        <taxon>Kinetoplastea</taxon>
        <taxon>Metakinetoplastina</taxon>
        <taxon>Trypanosomatida</taxon>
        <taxon>Trypanosomatidae</taxon>
        <taxon>Strigomonadinae</taxon>
        <taxon>Angomonas</taxon>
    </lineage>
</organism>
<evidence type="ECO:0000256" key="9">
    <source>
        <dbReference type="PROSITE-ProRule" id="PRU00282"/>
    </source>
</evidence>
<dbReference type="OrthoDB" id="409586at2759"/>
<dbReference type="GO" id="GO:1990575">
    <property type="term" value="P:mitochondrial L-ornithine transmembrane transport"/>
    <property type="evidence" value="ECO:0007669"/>
    <property type="project" value="TreeGrafter"/>
</dbReference>
<accession>A0A7G2C0D5</accession>
<keyword evidence="5" id="KW-0677">Repeat</keyword>
<dbReference type="PANTHER" id="PTHR45624:SF12">
    <property type="entry name" value="MITOCHONDRIAL ORNITHINE TRANSPORTER 1"/>
    <property type="match status" value="1"/>
</dbReference>
<evidence type="ECO:0000256" key="5">
    <source>
        <dbReference type="ARBA" id="ARBA00022737"/>
    </source>
</evidence>
<dbReference type="Gene3D" id="1.50.40.10">
    <property type="entry name" value="Mitochondrial carrier domain"/>
    <property type="match status" value="1"/>
</dbReference>
<feature type="repeat" description="Solcar" evidence="9">
    <location>
        <begin position="1"/>
        <end position="60"/>
    </location>
</feature>
<evidence type="ECO:0000256" key="1">
    <source>
        <dbReference type="ARBA" id="ARBA00004225"/>
    </source>
</evidence>
<evidence type="ECO:0000256" key="7">
    <source>
        <dbReference type="ARBA" id="ARBA00023128"/>
    </source>
</evidence>
<evidence type="ECO:0000256" key="10">
    <source>
        <dbReference type="RuleBase" id="RU000488"/>
    </source>
</evidence>
<name>A0A7G2C0D5_9TRYP</name>
<dbReference type="Pfam" id="PF00153">
    <property type="entry name" value="Mito_carr"/>
    <property type="match status" value="2"/>
</dbReference>
<protein>
    <submittedName>
        <fullName evidence="11">Mitochondrial carrier protein, putative</fullName>
    </submittedName>
</protein>
<dbReference type="InterPro" id="IPR050567">
    <property type="entry name" value="Mitochondrial_Carrier"/>
</dbReference>
<evidence type="ECO:0000256" key="6">
    <source>
        <dbReference type="ARBA" id="ARBA00022989"/>
    </source>
</evidence>
<dbReference type="PANTHER" id="PTHR45624">
    <property type="entry name" value="MITOCHONDRIAL BASIC AMINO ACIDS TRANSPORTER-RELATED"/>
    <property type="match status" value="1"/>
</dbReference>
<keyword evidence="4 9" id="KW-0812">Transmembrane</keyword>
<dbReference type="AlphaFoldDB" id="A0A7G2C0D5"/>
<dbReference type="VEuPathDB" id="TriTrypDB:ADEAN_000007300"/>
<proteinExistence type="inferred from homology"/>
<evidence type="ECO:0000256" key="4">
    <source>
        <dbReference type="ARBA" id="ARBA00022692"/>
    </source>
</evidence>
<reference evidence="11 12" key="1">
    <citation type="submission" date="2020-08" db="EMBL/GenBank/DDBJ databases">
        <authorList>
            <person name="Newling K."/>
            <person name="Davey J."/>
            <person name="Forrester S."/>
        </authorList>
    </citation>
    <scope>NUCLEOTIDE SEQUENCE [LARGE SCALE GENOMIC DNA]</scope>
    <source>
        <strain evidence="12">Crithidia deanei Carvalho (ATCC PRA-265)</strain>
    </source>
</reference>
<dbReference type="GO" id="GO:0031966">
    <property type="term" value="C:mitochondrial membrane"/>
    <property type="evidence" value="ECO:0007669"/>
    <property type="project" value="UniProtKB-SubCell"/>
</dbReference>
<keyword evidence="3 10" id="KW-0813">Transport</keyword>
<dbReference type="Proteomes" id="UP000515908">
    <property type="component" value="Chromosome 01"/>
</dbReference>
<evidence type="ECO:0000256" key="3">
    <source>
        <dbReference type="ARBA" id="ARBA00022448"/>
    </source>
</evidence>
<sequence length="162" mass="18117">MQADDVKGHRKYANSFQCARQIFSTEGGVKGLYKGGAATLLREVPGTIAWCGTYDRLKVYMTPRGESSSDLPVWKRMWAGGLAGIAFWTVMFPSDVIKTRIQVDPVYSNYGITKALMEQYKESGMRGLYRGWTMTALRSFPSNAVIFLVFDKVSLYLNGLTS</sequence>
<keyword evidence="8 9" id="KW-0472">Membrane</keyword>
<keyword evidence="7" id="KW-0496">Mitochondrion</keyword>
<feature type="repeat" description="Solcar" evidence="9">
    <location>
        <begin position="71"/>
        <end position="156"/>
    </location>
</feature>
<dbReference type="PROSITE" id="PS50920">
    <property type="entry name" value="SOLCAR"/>
    <property type="match status" value="2"/>
</dbReference>
<dbReference type="InterPro" id="IPR023395">
    <property type="entry name" value="MCP_dom_sf"/>
</dbReference>